<evidence type="ECO:0000256" key="1">
    <source>
        <dbReference type="SAM" id="Coils"/>
    </source>
</evidence>
<gene>
    <name evidence="2" type="ORF">GC101_11000</name>
</gene>
<dbReference type="EMBL" id="WHOB01000027">
    <property type="protein sequence ID" value="NOU79406.1"/>
    <property type="molecule type" value="Genomic_DNA"/>
</dbReference>
<keyword evidence="1" id="KW-0175">Coiled coil</keyword>
<sequence>MEIEDTRGSSVHPNKYIREYTRHRYIVTRETFTPIELSLPEGDVLEKIDLPELRKKRAVAERVGFKLADTYPSFTSYAPIENFADLNDDGWYEWGGYLQQASQKEPRLYLECLHCYVKANAVEKAQEIVREMTKAEVECDREELNGAIAYYRSEGLCSAFKAPEWKI</sequence>
<comment type="caution">
    <text evidence="2">The sequence shown here is derived from an EMBL/GenBank/DDBJ whole genome shotgun (WGS) entry which is preliminary data.</text>
</comment>
<organism evidence="2 3">
    <name type="scientific">Paenibacillus phytohabitans</name>
    <dbReference type="NCBI Taxonomy" id="2654978"/>
    <lineage>
        <taxon>Bacteria</taxon>
        <taxon>Bacillati</taxon>
        <taxon>Bacillota</taxon>
        <taxon>Bacilli</taxon>
        <taxon>Bacillales</taxon>
        <taxon>Paenibacillaceae</taxon>
        <taxon>Paenibacillus</taxon>
    </lineage>
</organism>
<accession>A0ABX1YF39</accession>
<evidence type="ECO:0000313" key="2">
    <source>
        <dbReference type="EMBL" id="NOU79406.1"/>
    </source>
</evidence>
<dbReference type="RefSeq" id="WP_171717279.1">
    <property type="nucleotide sequence ID" value="NZ_WHOB01000027.1"/>
</dbReference>
<evidence type="ECO:0000313" key="3">
    <source>
        <dbReference type="Proteomes" id="UP000596857"/>
    </source>
</evidence>
<name>A0ABX1YF39_9BACL</name>
<protein>
    <submittedName>
        <fullName evidence="2">Uncharacterized protein</fullName>
    </submittedName>
</protein>
<proteinExistence type="predicted"/>
<dbReference type="Proteomes" id="UP000596857">
    <property type="component" value="Unassembled WGS sequence"/>
</dbReference>
<feature type="coiled-coil region" evidence="1">
    <location>
        <begin position="118"/>
        <end position="145"/>
    </location>
</feature>
<reference evidence="2 3" key="1">
    <citation type="submission" date="2019-10" db="EMBL/GenBank/DDBJ databases">
        <title>Description of Paenibacillus terricola sp. nov.</title>
        <authorList>
            <person name="Carlier A."/>
            <person name="Qi S."/>
        </authorList>
    </citation>
    <scope>NUCLEOTIDE SEQUENCE [LARGE SCALE GENOMIC DNA]</scope>
    <source>
        <strain evidence="2 3">LMG 31459</strain>
    </source>
</reference>
<keyword evidence="3" id="KW-1185">Reference proteome</keyword>